<feature type="region of interest" description="Disordered" evidence="3">
    <location>
        <begin position="530"/>
        <end position="805"/>
    </location>
</feature>
<feature type="compositionally biased region" description="Acidic residues" evidence="3">
    <location>
        <begin position="728"/>
        <end position="744"/>
    </location>
</feature>
<dbReference type="Pfam" id="PF07557">
    <property type="entry name" value="Shugoshin_C"/>
    <property type="match status" value="2"/>
</dbReference>
<evidence type="ECO:0000259" key="4">
    <source>
        <dbReference type="Pfam" id="PF07557"/>
    </source>
</evidence>
<feature type="compositionally biased region" description="Polar residues" evidence="3">
    <location>
        <begin position="886"/>
        <end position="898"/>
    </location>
</feature>
<feature type="compositionally biased region" description="Polar residues" evidence="3">
    <location>
        <begin position="841"/>
        <end position="877"/>
    </location>
</feature>
<feature type="region of interest" description="Disordered" evidence="3">
    <location>
        <begin position="97"/>
        <end position="132"/>
    </location>
</feature>
<evidence type="ECO:0000256" key="2">
    <source>
        <dbReference type="ARBA" id="ARBA00022829"/>
    </source>
</evidence>
<dbReference type="AlphaFoldDB" id="A0AAN6GI08"/>
<dbReference type="EMBL" id="JAPDMQ010000040">
    <property type="protein sequence ID" value="KAK0538776.1"/>
    <property type="molecule type" value="Genomic_DNA"/>
</dbReference>
<proteinExistence type="inferred from homology"/>
<dbReference type="Proteomes" id="UP001176521">
    <property type="component" value="Unassembled WGS sequence"/>
</dbReference>
<evidence type="ECO:0000313" key="5">
    <source>
        <dbReference type="EMBL" id="KAK0538776.1"/>
    </source>
</evidence>
<feature type="region of interest" description="Disordered" evidence="3">
    <location>
        <begin position="915"/>
        <end position="1097"/>
    </location>
</feature>
<organism evidence="5 6">
    <name type="scientific">Tilletia horrida</name>
    <dbReference type="NCBI Taxonomy" id="155126"/>
    <lineage>
        <taxon>Eukaryota</taxon>
        <taxon>Fungi</taxon>
        <taxon>Dikarya</taxon>
        <taxon>Basidiomycota</taxon>
        <taxon>Ustilaginomycotina</taxon>
        <taxon>Exobasidiomycetes</taxon>
        <taxon>Tilletiales</taxon>
        <taxon>Tilletiaceae</taxon>
        <taxon>Tilletia</taxon>
    </lineage>
</organism>
<feature type="region of interest" description="Disordered" evidence="3">
    <location>
        <begin position="320"/>
        <end position="375"/>
    </location>
</feature>
<feature type="compositionally biased region" description="Polar residues" evidence="3">
    <location>
        <begin position="694"/>
        <end position="713"/>
    </location>
</feature>
<sequence length="1119" mass="117623">MSLRANGGAMMSDLALQQVLDEFDGYKKMMSAQNRDIIKTNVFGQSRIRHLEDQITALEEKITLQAAARTRAEARAQQLEHELSCIHTAFDFLSKTVSSHRNAEQRDSVEERRRNGGMSPPMMPLPPAHAKPNAIKVDQSNLLAGVVRPVARPPAFALGKIQEEHQAAPPPASPDRMIQLHQFTFGSQMDEHGSLLYPPLPSPTVTDNSSAPSPVRTPDLEFPLTLPLRLPGSSSSALAGLNIRIEPSDADGTDVFQPLRTSRPALVRSDTTSSWTVKTPVQTSPELPQGAEDTSNASSSKANVDTSTVRVVARKRMQGRNSALLSAPPSAPSTIIATSQRPSIVGPSSPWSGISADEKGKRRSTSESSEETTRVVLSDTSNIPYIHREDAQAAKSGILKSSTLVVSVDGVARKQDGAHGHVDTPVLRPHFELPRTDSQGSSEGRRSPVRSDDESEQNDDLAAQGGRPTRRARSSVNYALPKLNTKMRKPDNESSALQAAAKVSALRPASASGSLSRRTSANAALRTAAMTVASQSKRHSTAAGSTALKSQLSPAQHARSRSRSSSSDVSIMSFTSGSSATPLMRSPNLPEHTEQVERRNAFLDASVAMNKQDSEGTASPSVDAEQDRSAGSTTIVPTEPSASSSDPVLPAEEHERSAARPTRRSSAAVSYALPKLNTKMRKPEPSSEGPAARRSTSGKPAVSRSNPTSALSTKKTRASRGKDSTDMGTDDEGEEDADSDDQDSDDGHAPQHGVDSESANVSANIAHYSSRTLRKSVVPNYALPKLNTKMRKPDEANGSVRGRSASAEMVFRAPGTLAGGELGLAASAGVMESPKRKATRRSASTDNLAGSALSASRATSIPNETPKTWSRATSASANGAPLGGPASTSFGMSGLSPTAISPRTSLHAMLTTTHQLSAAHHHPARERSGSSTSSGSTVRAAGNAGGFGAEGFALSRNSSWAEDDDDAEEEGQEDGGADEHEGQDASGSETGEESDDESYSPSSPPVQHGHDMGEDVAGEEGMDYVGGDGGDDDDDDDGDFGYDDRMDPLLFSDSPFRSSGAEPVTPARKHRQRGNQGAADDGEAAEAADSTAGGASALAVGSASFDSSLSGYDSTAILG</sequence>
<feature type="compositionally biased region" description="Low complexity" evidence="3">
    <location>
        <begin position="929"/>
        <end position="942"/>
    </location>
</feature>
<comment type="similarity">
    <text evidence="1">Belongs to the shugoshin family.</text>
</comment>
<feature type="region of interest" description="Disordered" evidence="3">
    <location>
        <begin position="416"/>
        <end position="499"/>
    </location>
</feature>
<feature type="compositionally biased region" description="Polar residues" evidence="3">
    <location>
        <begin position="542"/>
        <end position="554"/>
    </location>
</feature>
<dbReference type="InterPro" id="IPR011515">
    <property type="entry name" value="Shugoshin_C"/>
</dbReference>
<comment type="caution">
    <text evidence="5">The sequence shown here is derived from an EMBL/GenBank/DDBJ whole genome shotgun (WGS) entry which is preliminary data.</text>
</comment>
<feature type="compositionally biased region" description="Polar residues" evidence="3">
    <location>
        <begin position="568"/>
        <end position="581"/>
    </location>
</feature>
<feature type="region of interest" description="Disordered" evidence="3">
    <location>
        <begin position="262"/>
        <end position="308"/>
    </location>
</feature>
<feature type="compositionally biased region" description="Polar residues" evidence="3">
    <location>
        <begin position="269"/>
        <end position="308"/>
    </location>
</feature>
<feature type="compositionally biased region" description="Polar residues" evidence="3">
    <location>
        <begin position="629"/>
        <end position="646"/>
    </location>
</feature>
<feature type="compositionally biased region" description="Basic and acidic residues" evidence="3">
    <location>
        <begin position="443"/>
        <end position="452"/>
    </location>
</feature>
<keyword evidence="2" id="KW-0159">Chromosome partition</keyword>
<dbReference type="GO" id="GO:0005634">
    <property type="term" value="C:nucleus"/>
    <property type="evidence" value="ECO:0007669"/>
    <property type="project" value="InterPro"/>
</dbReference>
<dbReference type="GO" id="GO:0000775">
    <property type="term" value="C:chromosome, centromeric region"/>
    <property type="evidence" value="ECO:0007669"/>
    <property type="project" value="InterPro"/>
</dbReference>
<feature type="domain" description="Shugoshin C-terminal" evidence="4">
    <location>
        <begin position="660"/>
        <end position="682"/>
    </location>
</feature>
<feature type="compositionally biased region" description="Basic and acidic residues" evidence="3">
    <location>
        <begin position="591"/>
        <end position="601"/>
    </location>
</feature>
<evidence type="ECO:0000256" key="3">
    <source>
        <dbReference type="SAM" id="MobiDB-lite"/>
    </source>
</evidence>
<feature type="compositionally biased region" description="Acidic residues" evidence="3">
    <location>
        <begin position="961"/>
        <end position="976"/>
    </location>
</feature>
<protein>
    <recommendedName>
        <fullName evidence="4">Shugoshin C-terminal domain-containing protein</fullName>
    </recommendedName>
</protein>
<feature type="compositionally biased region" description="Low complexity" evidence="3">
    <location>
        <begin position="322"/>
        <end position="339"/>
    </location>
</feature>
<feature type="compositionally biased region" description="Low complexity" evidence="3">
    <location>
        <begin position="1087"/>
        <end position="1097"/>
    </location>
</feature>
<evidence type="ECO:0000313" key="6">
    <source>
        <dbReference type="Proteomes" id="UP001176521"/>
    </source>
</evidence>
<keyword evidence="6" id="KW-1185">Reference proteome</keyword>
<feature type="compositionally biased region" description="Basic and acidic residues" evidence="3">
    <location>
        <begin position="101"/>
        <end position="114"/>
    </location>
</feature>
<name>A0AAN6GI08_9BASI</name>
<accession>A0AAN6GI08</accession>
<evidence type="ECO:0000256" key="1">
    <source>
        <dbReference type="ARBA" id="ARBA00010845"/>
    </source>
</evidence>
<reference evidence="5" key="1">
    <citation type="journal article" date="2023" name="PhytoFront">
        <title>Draft Genome Resources of Seven Strains of Tilletia horrida, Causal Agent of Kernel Smut of Rice.</title>
        <authorList>
            <person name="Khanal S."/>
            <person name="Antony Babu S."/>
            <person name="Zhou X.G."/>
        </authorList>
    </citation>
    <scope>NUCLEOTIDE SEQUENCE</scope>
    <source>
        <strain evidence="5">TX3</strain>
    </source>
</reference>
<dbReference type="GO" id="GO:0045132">
    <property type="term" value="P:meiotic chromosome segregation"/>
    <property type="evidence" value="ECO:0007669"/>
    <property type="project" value="InterPro"/>
</dbReference>
<feature type="compositionally biased region" description="Polar residues" evidence="3">
    <location>
        <begin position="609"/>
        <end position="620"/>
    </location>
</feature>
<feature type="region of interest" description="Disordered" evidence="3">
    <location>
        <begin position="830"/>
        <end position="898"/>
    </location>
</feature>
<feature type="compositionally biased region" description="Acidic residues" evidence="3">
    <location>
        <begin position="1029"/>
        <end position="1041"/>
    </location>
</feature>
<gene>
    <name evidence="5" type="ORF">OC842_001195</name>
</gene>
<feature type="domain" description="Shugoshin C-terminal" evidence="4">
    <location>
        <begin position="466"/>
        <end position="489"/>
    </location>
</feature>
<feature type="compositionally biased region" description="Polar residues" evidence="3">
    <location>
        <begin position="757"/>
        <end position="771"/>
    </location>
</feature>